<evidence type="ECO:0000259" key="13">
    <source>
        <dbReference type="PROSITE" id="PS50110"/>
    </source>
</evidence>
<keyword evidence="8" id="KW-0238">DNA-binding</keyword>
<keyword evidence="9" id="KW-0010">Activator</keyword>
<dbReference type="EMBL" id="CP015136">
    <property type="protein sequence ID" value="AMY10988.1"/>
    <property type="molecule type" value="Genomic_DNA"/>
</dbReference>
<dbReference type="Gene3D" id="3.40.50.2300">
    <property type="match status" value="1"/>
</dbReference>
<keyword evidence="5" id="KW-0067">ATP-binding</keyword>
<dbReference type="PROSITE" id="PS00688">
    <property type="entry name" value="SIGMA54_INTERACT_3"/>
    <property type="match status" value="1"/>
</dbReference>
<dbReference type="GO" id="GO:0006355">
    <property type="term" value="P:regulation of DNA-templated transcription"/>
    <property type="evidence" value="ECO:0007669"/>
    <property type="project" value="InterPro"/>
</dbReference>
<dbReference type="InterPro" id="IPR027417">
    <property type="entry name" value="P-loop_NTPase"/>
</dbReference>
<dbReference type="SUPFAM" id="SSF52540">
    <property type="entry name" value="P-loop containing nucleoside triphosphate hydrolases"/>
    <property type="match status" value="1"/>
</dbReference>
<dbReference type="PROSITE" id="PS50110">
    <property type="entry name" value="RESPONSE_REGULATORY"/>
    <property type="match status" value="1"/>
</dbReference>
<dbReference type="Pfam" id="PF02954">
    <property type="entry name" value="HTH_8"/>
    <property type="match status" value="1"/>
</dbReference>
<dbReference type="Pfam" id="PF00158">
    <property type="entry name" value="Sigma54_activat"/>
    <property type="match status" value="1"/>
</dbReference>
<dbReference type="PANTHER" id="PTHR32071">
    <property type="entry name" value="TRANSCRIPTIONAL REGULATORY PROTEIN"/>
    <property type="match status" value="1"/>
</dbReference>
<dbReference type="PANTHER" id="PTHR32071:SF17">
    <property type="entry name" value="TRANSCRIPTIONAL REGULATOR (NTRC FAMILY)"/>
    <property type="match status" value="1"/>
</dbReference>
<keyword evidence="4" id="KW-0547">Nucleotide-binding</keyword>
<dbReference type="RefSeq" id="WP_110172578.1">
    <property type="nucleotide sequence ID" value="NZ_CP015136.1"/>
</dbReference>
<evidence type="ECO:0000256" key="9">
    <source>
        <dbReference type="ARBA" id="ARBA00023159"/>
    </source>
</evidence>
<dbReference type="PROSITE" id="PS50045">
    <property type="entry name" value="SIGMA54_INTERACT_4"/>
    <property type="match status" value="1"/>
</dbReference>
<dbReference type="CDD" id="cd00009">
    <property type="entry name" value="AAA"/>
    <property type="match status" value="1"/>
</dbReference>
<dbReference type="InterPro" id="IPR003593">
    <property type="entry name" value="AAA+_ATPase"/>
</dbReference>
<reference evidence="14 15" key="1">
    <citation type="journal article" date="2016" name="Genome Announc.">
        <title>First Complete Genome Sequence of a Subdivision 6 Acidobacterium Strain.</title>
        <authorList>
            <person name="Huang S."/>
            <person name="Vieira S."/>
            <person name="Bunk B."/>
            <person name="Riedel T."/>
            <person name="Sproer C."/>
            <person name="Overmann J."/>
        </authorList>
    </citation>
    <scope>NUCLEOTIDE SEQUENCE [LARGE SCALE GENOMIC DNA]</scope>
    <source>
        <strain evidence="15">DSM 100886 HEG_-6_39</strain>
    </source>
</reference>
<reference evidence="15" key="2">
    <citation type="submission" date="2016-04" db="EMBL/GenBank/DDBJ databases">
        <title>First Complete Genome Sequence of a Subdivision 6 Acidobacterium.</title>
        <authorList>
            <person name="Huang S."/>
            <person name="Vieira S."/>
            <person name="Bunk B."/>
            <person name="Riedel T."/>
            <person name="Sproeer C."/>
            <person name="Overmann J."/>
        </authorList>
    </citation>
    <scope>NUCLEOTIDE SEQUENCE [LARGE SCALE GENOMIC DNA]</scope>
    <source>
        <strain evidence="15">DSM 100886 HEG_-6_39</strain>
    </source>
</reference>
<dbReference type="FunFam" id="3.40.50.2300:FF:000018">
    <property type="entry name" value="DNA-binding transcriptional regulator NtrC"/>
    <property type="match status" value="1"/>
</dbReference>
<evidence type="ECO:0000256" key="8">
    <source>
        <dbReference type="ARBA" id="ARBA00023125"/>
    </source>
</evidence>
<dbReference type="SUPFAM" id="SSF52172">
    <property type="entry name" value="CheY-like"/>
    <property type="match status" value="1"/>
</dbReference>
<dbReference type="PRINTS" id="PR01590">
    <property type="entry name" value="HTHFIS"/>
</dbReference>
<dbReference type="InterPro" id="IPR011006">
    <property type="entry name" value="CheY-like_superfamily"/>
</dbReference>
<proteinExistence type="predicted"/>
<dbReference type="InterPro" id="IPR058031">
    <property type="entry name" value="AAA_lid_NorR"/>
</dbReference>
<evidence type="ECO:0000256" key="10">
    <source>
        <dbReference type="ARBA" id="ARBA00023163"/>
    </source>
</evidence>
<name>A0A143PS61_LUTPR</name>
<evidence type="ECO:0000256" key="7">
    <source>
        <dbReference type="ARBA" id="ARBA00023015"/>
    </source>
</evidence>
<evidence type="ECO:0000256" key="3">
    <source>
        <dbReference type="ARBA" id="ARBA00022553"/>
    </source>
</evidence>
<gene>
    <name evidence="14" type="primary">ntrX</name>
    <name evidence="14" type="ORF">LuPra_04232</name>
</gene>
<accession>A0A143PS61</accession>
<dbReference type="PROSITE" id="PS00676">
    <property type="entry name" value="SIGMA54_INTERACT_2"/>
    <property type="match status" value="1"/>
</dbReference>
<feature type="modified residue" description="4-aspartylphosphate" evidence="11">
    <location>
        <position position="53"/>
    </location>
</feature>
<feature type="domain" description="Response regulatory" evidence="13">
    <location>
        <begin position="4"/>
        <end position="118"/>
    </location>
</feature>
<evidence type="ECO:0000256" key="5">
    <source>
        <dbReference type="ARBA" id="ARBA00022840"/>
    </source>
</evidence>
<evidence type="ECO:0000313" key="15">
    <source>
        <dbReference type="Proteomes" id="UP000076079"/>
    </source>
</evidence>
<dbReference type="SUPFAM" id="SSF46689">
    <property type="entry name" value="Homeodomain-like"/>
    <property type="match status" value="1"/>
</dbReference>
<dbReference type="Pfam" id="PF00072">
    <property type="entry name" value="Response_reg"/>
    <property type="match status" value="1"/>
</dbReference>
<dbReference type="PATRIC" id="fig|1813736.3.peg.4472"/>
<dbReference type="InterPro" id="IPR002197">
    <property type="entry name" value="HTH_Fis"/>
</dbReference>
<keyword evidence="15" id="KW-1185">Reference proteome</keyword>
<evidence type="ECO:0000256" key="1">
    <source>
        <dbReference type="ARBA" id="ARBA00004496"/>
    </source>
</evidence>
<feature type="domain" description="Sigma-54 factor interaction" evidence="12">
    <location>
        <begin position="140"/>
        <end position="369"/>
    </location>
</feature>
<evidence type="ECO:0000256" key="11">
    <source>
        <dbReference type="PROSITE-ProRule" id="PRU00169"/>
    </source>
</evidence>
<keyword evidence="2" id="KW-0963">Cytoplasm</keyword>
<keyword evidence="10" id="KW-0804">Transcription</keyword>
<dbReference type="InterPro" id="IPR002078">
    <property type="entry name" value="Sigma_54_int"/>
</dbReference>
<evidence type="ECO:0000313" key="14">
    <source>
        <dbReference type="EMBL" id="AMY10988.1"/>
    </source>
</evidence>
<comment type="subcellular location">
    <subcellularLocation>
        <location evidence="1">Cytoplasm</location>
    </subcellularLocation>
</comment>
<dbReference type="AlphaFoldDB" id="A0A143PS61"/>
<dbReference type="InterPro" id="IPR001789">
    <property type="entry name" value="Sig_transdc_resp-reg_receiver"/>
</dbReference>
<dbReference type="FunFam" id="3.40.50.300:FF:000006">
    <property type="entry name" value="DNA-binding transcriptional regulator NtrC"/>
    <property type="match status" value="1"/>
</dbReference>
<dbReference type="Proteomes" id="UP000076079">
    <property type="component" value="Chromosome"/>
</dbReference>
<dbReference type="KEGG" id="abac:LuPra_04232"/>
<evidence type="ECO:0000256" key="2">
    <source>
        <dbReference type="ARBA" id="ARBA00022490"/>
    </source>
</evidence>
<dbReference type="InterPro" id="IPR025943">
    <property type="entry name" value="Sigma_54_int_dom_ATP-bd_2"/>
</dbReference>
<dbReference type="InterPro" id="IPR025944">
    <property type="entry name" value="Sigma_54_int_dom_CS"/>
</dbReference>
<dbReference type="GO" id="GO:0043565">
    <property type="term" value="F:sequence-specific DNA binding"/>
    <property type="evidence" value="ECO:0007669"/>
    <property type="project" value="InterPro"/>
</dbReference>
<dbReference type="Pfam" id="PF25601">
    <property type="entry name" value="AAA_lid_14"/>
    <property type="match status" value="1"/>
</dbReference>
<dbReference type="GO" id="GO:0000160">
    <property type="term" value="P:phosphorelay signal transduction system"/>
    <property type="evidence" value="ECO:0007669"/>
    <property type="project" value="UniProtKB-KW"/>
</dbReference>
<dbReference type="FunFam" id="1.10.8.60:FF:000014">
    <property type="entry name" value="DNA-binding transcriptional regulator NtrC"/>
    <property type="match status" value="1"/>
</dbReference>
<keyword evidence="7" id="KW-0805">Transcription regulation</keyword>
<dbReference type="SMART" id="SM00382">
    <property type="entry name" value="AAA"/>
    <property type="match status" value="1"/>
</dbReference>
<dbReference type="Gene3D" id="1.10.8.60">
    <property type="match status" value="1"/>
</dbReference>
<sequence>MRPSILIVDDEPGVRSALSGVLRDEGFEVETVPSGEACLQIAPGRHFDVILLDVWLPGIDGLLTLSRLRDRHVDAAVVVISGHGNIESAVRAVKMGAFDFVEKPLSIDKTLHVVRNALRQRQLEAENRALREHVDRRFVMVGESYVMRSLREQIAMAAPTNGRVLIFGENGTGKELVARSIHALSRRRSGPFVEVNCAAIPEELIESELFGHVRGAFTGAVSDRRGRFELADEGTIFLDEVADMSLKTQAKVLRVLQEQVVDPVGGHDSVRVDVRVLAATNKDLTAEIRAGRFREDLFFRLNVIPIFVPPLREREEDIPRLIAHFMQETSREHGRRPRQIDPDAMDVMRRYPWPGNVRELRNVVERLLIMVPGEVVEPPHLSFLQGGHVVEGLAEPANGPSLPLHEARERFERDYIVRTLATQQGNISRTAEVLGVERSNLYRKMKAFGIVPARREPREGPVAVEVPTGP</sequence>
<dbReference type="STRING" id="1855912.LuPra_04232"/>
<dbReference type="Gene3D" id="3.40.50.300">
    <property type="entry name" value="P-loop containing nucleotide triphosphate hydrolases"/>
    <property type="match status" value="1"/>
</dbReference>
<evidence type="ECO:0000256" key="6">
    <source>
        <dbReference type="ARBA" id="ARBA00023012"/>
    </source>
</evidence>
<dbReference type="GO" id="GO:0005737">
    <property type="term" value="C:cytoplasm"/>
    <property type="evidence" value="ECO:0007669"/>
    <property type="project" value="UniProtKB-SubCell"/>
</dbReference>
<keyword evidence="3 11" id="KW-0597">Phosphoprotein</keyword>
<dbReference type="Gene3D" id="1.10.10.60">
    <property type="entry name" value="Homeodomain-like"/>
    <property type="match status" value="1"/>
</dbReference>
<evidence type="ECO:0000256" key="4">
    <source>
        <dbReference type="ARBA" id="ARBA00022741"/>
    </source>
</evidence>
<keyword evidence="6" id="KW-0902">Two-component regulatory system</keyword>
<evidence type="ECO:0000259" key="12">
    <source>
        <dbReference type="PROSITE" id="PS50045"/>
    </source>
</evidence>
<dbReference type="InterPro" id="IPR009057">
    <property type="entry name" value="Homeodomain-like_sf"/>
</dbReference>
<dbReference type="OrthoDB" id="9803970at2"/>
<protein>
    <submittedName>
        <fullName evidence="14">Sigma-54-dependent Fis family transcriptional regulator</fullName>
    </submittedName>
</protein>
<dbReference type="GO" id="GO:0005524">
    <property type="term" value="F:ATP binding"/>
    <property type="evidence" value="ECO:0007669"/>
    <property type="project" value="UniProtKB-KW"/>
</dbReference>
<organism evidence="14 15">
    <name type="scientific">Luteitalea pratensis</name>
    <dbReference type="NCBI Taxonomy" id="1855912"/>
    <lineage>
        <taxon>Bacteria</taxon>
        <taxon>Pseudomonadati</taxon>
        <taxon>Acidobacteriota</taxon>
        <taxon>Vicinamibacteria</taxon>
        <taxon>Vicinamibacterales</taxon>
        <taxon>Vicinamibacteraceae</taxon>
        <taxon>Luteitalea</taxon>
    </lineage>
</organism>
<dbReference type="SMART" id="SM00448">
    <property type="entry name" value="REC"/>
    <property type="match status" value="1"/>
</dbReference>